<protein>
    <submittedName>
        <fullName evidence="1">Uncharacterized protein</fullName>
    </submittedName>
</protein>
<dbReference type="PANTHER" id="PTHR34309:SF1">
    <property type="entry name" value="PROTEIN GLCG"/>
    <property type="match status" value="1"/>
</dbReference>
<evidence type="ECO:0000313" key="2">
    <source>
        <dbReference type="Proteomes" id="UP000612585"/>
    </source>
</evidence>
<keyword evidence="2" id="KW-1185">Reference proteome</keyword>
<dbReference type="Gene3D" id="3.30.450.150">
    <property type="entry name" value="Haem-degrading domain"/>
    <property type="match status" value="2"/>
</dbReference>
<sequence length="322" mass="32403">MFSRDLSLVDAQALVRRAVDKAEQLGLRGGVAVVGASGALVTASRLDHGGPGGMARARSKAWIAATQQIPSTEHLHRMTTLPAPISNGFVGVSPEAVFPGAGGMPVRDEHGVVVAGIAASGATVSPFLPTGVAPEVVSADGRPANPEDLLIAYALGVPYVGQHGDDEARWKQRFGDLVVPPAESLGMAPAPASTSQASLDRARSLCDRVLRLAAENGLRVSVAVVDAGGDPIQQDRIDDAPAAGVDVALATAATAARFGCDSFVVASWYGTAVTQLGALHPAPLLAAPGGVPVFDDGRLVAGLGVGGADPVRCAALAAAALS</sequence>
<gene>
    <name evidence="1" type="ORF">Vau01_067790</name>
</gene>
<dbReference type="Pfam" id="PF03928">
    <property type="entry name" value="HbpS-like"/>
    <property type="match status" value="2"/>
</dbReference>
<evidence type="ECO:0000313" key="1">
    <source>
        <dbReference type="EMBL" id="GIJ59263.1"/>
    </source>
</evidence>
<organism evidence="1 2">
    <name type="scientific">Virgisporangium aurantiacum</name>
    <dbReference type="NCBI Taxonomy" id="175570"/>
    <lineage>
        <taxon>Bacteria</taxon>
        <taxon>Bacillati</taxon>
        <taxon>Actinomycetota</taxon>
        <taxon>Actinomycetes</taxon>
        <taxon>Micromonosporales</taxon>
        <taxon>Micromonosporaceae</taxon>
        <taxon>Virgisporangium</taxon>
    </lineage>
</organism>
<name>A0A8J4E2U7_9ACTN</name>
<dbReference type="RefSeq" id="WP_239152072.1">
    <property type="nucleotide sequence ID" value="NZ_BOPG01000045.1"/>
</dbReference>
<dbReference type="InterPro" id="IPR005624">
    <property type="entry name" value="PduO/GlcC-like"/>
</dbReference>
<comment type="caution">
    <text evidence="1">The sequence shown here is derived from an EMBL/GenBank/DDBJ whole genome shotgun (WGS) entry which is preliminary data.</text>
</comment>
<dbReference type="PANTHER" id="PTHR34309">
    <property type="entry name" value="SLR1406 PROTEIN"/>
    <property type="match status" value="1"/>
</dbReference>
<dbReference type="AlphaFoldDB" id="A0A8J4E2U7"/>
<dbReference type="EMBL" id="BOPG01000045">
    <property type="protein sequence ID" value="GIJ59263.1"/>
    <property type="molecule type" value="Genomic_DNA"/>
</dbReference>
<accession>A0A8J4E2U7</accession>
<proteinExistence type="predicted"/>
<dbReference type="SUPFAM" id="SSF143744">
    <property type="entry name" value="GlcG-like"/>
    <property type="match status" value="2"/>
</dbReference>
<dbReference type="InterPro" id="IPR052517">
    <property type="entry name" value="GlcG_carb_metab_protein"/>
</dbReference>
<reference evidence="1" key="1">
    <citation type="submission" date="2021-01" db="EMBL/GenBank/DDBJ databases">
        <title>Whole genome shotgun sequence of Virgisporangium aurantiacum NBRC 16421.</title>
        <authorList>
            <person name="Komaki H."/>
            <person name="Tamura T."/>
        </authorList>
    </citation>
    <scope>NUCLEOTIDE SEQUENCE</scope>
    <source>
        <strain evidence="1">NBRC 16421</strain>
    </source>
</reference>
<dbReference type="Proteomes" id="UP000612585">
    <property type="component" value="Unassembled WGS sequence"/>
</dbReference>
<dbReference type="InterPro" id="IPR038084">
    <property type="entry name" value="PduO/GlcC-like_sf"/>
</dbReference>